<dbReference type="InterPro" id="IPR038073">
    <property type="entry name" value="YkuJ-like_sf"/>
</dbReference>
<dbReference type="Gene3D" id="3.30.720.20">
    <property type="entry name" value="Protein of unknown function DUF1797"/>
    <property type="match status" value="1"/>
</dbReference>
<dbReference type="PATRIC" id="fig|1423813.3.peg.741"/>
<dbReference type="Pfam" id="PF08796">
    <property type="entry name" value="DUF1797"/>
    <property type="match status" value="1"/>
</dbReference>
<dbReference type="SUPFAM" id="SSF143567">
    <property type="entry name" value="YkuJ-like"/>
    <property type="match status" value="1"/>
</dbReference>
<comment type="caution">
    <text evidence="1">The sequence shown here is derived from an EMBL/GenBank/DDBJ whole genome shotgun (WGS) entry which is preliminary data.</text>
</comment>
<accession>A0A0R2A976</accession>
<keyword evidence="2" id="KW-1185">Reference proteome</keyword>
<organism evidence="1 2">
    <name type="scientific">Paucilactobacillus vaccinostercus DSM 20634</name>
    <dbReference type="NCBI Taxonomy" id="1423813"/>
    <lineage>
        <taxon>Bacteria</taxon>
        <taxon>Bacillati</taxon>
        <taxon>Bacillota</taxon>
        <taxon>Bacilli</taxon>
        <taxon>Lactobacillales</taxon>
        <taxon>Lactobacillaceae</taxon>
        <taxon>Paucilactobacillus</taxon>
    </lineage>
</organism>
<dbReference type="RefSeq" id="WP_235809514.1">
    <property type="nucleotide sequence ID" value="NZ_AYYY01000064.1"/>
</dbReference>
<reference evidence="1 2" key="1">
    <citation type="journal article" date="2015" name="Genome Announc.">
        <title>Expanding the biotechnology potential of lactobacilli through comparative genomics of 213 strains and associated genera.</title>
        <authorList>
            <person name="Sun Z."/>
            <person name="Harris H.M."/>
            <person name="McCann A."/>
            <person name="Guo C."/>
            <person name="Argimon S."/>
            <person name="Zhang W."/>
            <person name="Yang X."/>
            <person name="Jeffery I.B."/>
            <person name="Cooney J.C."/>
            <person name="Kagawa T.F."/>
            <person name="Liu W."/>
            <person name="Song Y."/>
            <person name="Salvetti E."/>
            <person name="Wrobel A."/>
            <person name="Rasinkangas P."/>
            <person name="Parkhill J."/>
            <person name="Rea M.C."/>
            <person name="O'Sullivan O."/>
            <person name="Ritari J."/>
            <person name="Douillard F.P."/>
            <person name="Paul Ross R."/>
            <person name="Yang R."/>
            <person name="Briner A.E."/>
            <person name="Felis G.E."/>
            <person name="de Vos W.M."/>
            <person name="Barrangou R."/>
            <person name="Klaenhammer T.R."/>
            <person name="Caufield P.W."/>
            <person name="Cui Y."/>
            <person name="Zhang H."/>
            <person name="O'Toole P.W."/>
        </authorList>
    </citation>
    <scope>NUCLEOTIDE SEQUENCE [LARGE SCALE GENOMIC DNA]</scope>
    <source>
        <strain evidence="1 2">DSM 20634</strain>
    </source>
</reference>
<evidence type="ECO:0000313" key="2">
    <source>
        <dbReference type="Proteomes" id="UP000051733"/>
    </source>
</evidence>
<gene>
    <name evidence="1" type="ORF">FC26_GL000729</name>
</gene>
<name>A0A0R2A976_9LACO</name>
<dbReference type="AlphaFoldDB" id="A0A0R2A976"/>
<dbReference type="Proteomes" id="UP000051733">
    <property type="component" value="Unassembled WGS sequence"/>
</dbReference>
<protein>
    <recommendedName>
        <fullName evidence="3">DUF1797 domain-containing protein</fullName>
    </recommendedName>
</protein>
<evidence type="ECO:0008006" key="3">
    <source>
        <dbReference type="Google" id="ProtNLM"/>
    </source>
</evidence>
<proteinExistence type="predicted"/>
<dbReference type="EMBL" id="AYYY01000064">
    <property type="protein sequence ID" value="KRM60377.1"/>
    <property type="molecule type" value="Genomic_DNA"/>
</dbReference>
<dbReference type="STRING" id="1423813.FC26_GL000729"/>
<sequence length="83" mass="10142">MMNESELFKIISRLYAMQIDVTSQIQRRRFEKFGVEVCRVEYDHRTKLFKMIGYRPYYEAQFDNLDLVAIEIYDCLAHLEYVF</sequence>
<dbReference type="InterPro" id="IPR014904">
    <property type="entry name" value="YkuJ-like"/>
</dbReference>
<evidence type="ECO:0000313" key="1">
    <source>
        <dbReference type="EMBL" id="KRM60377.1"/>
    </source>
</evidence>